<feature type="domain" description="ABC transporter" evidence="10">
    <location>
        <begin position="6"/>
        <end position="246"/>
    </location>
</feature>
<keyword evidence="12" id="KW-1185">Reference proteome</keyword>
<evidence type="ECO:0000313" key="11">
    <source>
        <dbReference type="EMBL" id="MCF4007757.1"/>
    </source>
</evidence>
<proteinExistence type="predicted"/>
<dbReference type="PROSITE" id="PS50893">
    <property type="entry name" value="ABC_TRANSPORTER_2"/>
    <property type="match status" value="1"/>
</dbReference>
<dbReference type="GO" id="GO:0016887">
    <property type="term" value="F:ATP hydrolysis activity"/>
    <property type="evidence" value="ECO:0007669"/>
    <property type="project" value="InterPro"/>
</dbReference>
<evidence type="ECO:0000256" key="3">
    <source>
        <dbReference type="ARBA" id="ARBA00022475"/>
    </source>
</evidence>
<dbReference type="InterPro" id="IPR003593">
    <property type="entry name" value="AAA+_ATPase"/>
</dbReference>
<dbReference type="CDD" id="cd03214">
    <property type="entry name" value="ABC_Iron-Siderophores_B12_Hemin"/>
    <property type="match status" value="1"/>
</dbReference>
<dbReference type="InterPro" id="IPR051535">
    <property type="entry name" value="Siderophore_ABC-ATPase"/>
</dbReference>
<gene>
    <name evidence="11" type="ORF">L1O03_11335</name>
</gene>
<evidence type="ECO:0000256" key="2">
    <source>
        <dbReference type="ARBA" id="ARBA00022448"/>
    </source>
</evidence>
<dbReference type="Proteomes" id="UP001139336">
    <property type="component" value="Unassembled WGS sequence"/>
</dbReference>
<organism evidence="11 12">
    <name type="scientific">Corynebacterium uropygiale</name>
    <dbReference type="NCBI Taxonomy" id="1775911"/>
    <lineage>
        <taxon>Bacteria</taxon>
        <taxon>Bacillati</taxon>
        <taxon>Actinomycetota</taxon>
        <taxon>Actinomycetes</taxon>
        <taxon>Mycobacteriales</taxon>
        <taxon>Corynebacteriaceae</taxon>
        <taxon>Corynebacterium</taxon>
    </lineage>
</organism>
<dbReference type="PROSITE" id="PS00211">
    <property type="entry name" value="ABC_TRANSPORTER_1"/>
    <property type="match status" value="1"/>
</dbReference>
<comment type="caution">
    <text evidence="11">The sequence shown here is derived from an EMBL/GenBank/DDBJ whole genome shotgun (WGS) entry which is preliminary data.</text>
</comment>
<evidence type="ECO:0000256" key="5">
    <source>
        <dbReference type="ARBA" id="ARBA00022741"/>
    </source>
</evidence>
<evidence type="ECO:0000256" key="4">
    <source>
        <dbReference type="ARBA" id="ARBA00022496"/>
    </source>
</evidence>
<keyword evidence="4" id="KW-0410">Iron transport</keyword>
<keyword evidence="6 11" id="KW-0067">ATP-binding</keyword>
<sequence length="262" mass="28271">MTTHALSVSELAFRYPSAPEPVLRECTFDIPAGQRCVVLGPNGCGKSTLLSILAGVESPDSGSVQLLSEDASSLHRRAYARRVALMPQVLAPLQGLTARELVSQGRYAQVGALGMLRRTKADDDATMAALAAVGVERFADRLVDSLSGGERQRVRLALALRQEAPILLLDEPLAHLDLQHQFELLDVVQDVAEREGLTVVAVLHELDLAVRWAERILVLHEGRIVADGSPSEIITPGLLARVFGLDGHLDGEGRLQVQGSMR</sequence>
<evidence type="ECO:0000256" key="1">
    <source>
        <dbReference type="ARBA" id="ARBA00004202"/>
    </source>
</evidence>
<dbReference type="PANTHER" id="PTHR42771:SF2">
    <property type="entry name" value="IRON(3+)-HYDROXAMATE IMPORT ATP-BINDING PROTEIN FHUC"/>
    <property type="match status" value="1"/>
</dbReference>
<dbReference type="InterPro" id="IPR027417">
    <property type="entry name" value="P-loop_NTPase"/>
</dbReference>
<dbReference type="SUPFAM" id="SSF52540">
    <property type="entry name" value="P-loop containing nucleoside triphosphate hydrolases"/>
    <property type="match status" value="1"/>
</dbReference>
<dbReference type="Pfam" id="PF00005">
    <property type="entry name" value="ABC_tran"/>
    <property type="match status" value="1"/>
</dbReference>
<dbReference type="GO" id="GO:0005886">
    <property type="term" value="C:plasma membrane"/>
    <property type="evidence" value="ECO:0007669"/>
    <property type="project" value="UniProtKB-SubCell"/>
</dbReference>
<dbReference type="InterPro" id="IPR017871">
    <property type="entry name" value="ABC_transporter-like_CS"/>
</dbReference>
<keyword evidence="3" id="KW-1003">Cell membrane</keyword>
<evidence type="ECO:0000256" key="9">
    <source>
        <dbReference type="ARBA" id="ARBA00023136"/>
    </source>
</evidence>
<dbReference type="RefSeq" id="WP_236120082.1">
    <property type="nucleotide sequence ID" value="NZ_JAKGSI010000007.1"/>
</dbReference>
<evidence type="ECO:0000256" key="7">
    <source>
        <dbReference type="ARBA" id="ARBA00023004"/>
    </source>
</evidence>
<reference evidence="11" key="1">
    <citation type="submission" date="2022-01" db="EMBL/GenBank/DDBJ databases">
        <title>Corynebacterium sp. nov isolated from isolated from the feces of the greater white-fronted geese (Anser albifrons) at Poyang Lake, PR China.</title>
        <authorList>
            <person name="Liu Q."/>
        </authorList>
    </citation>
    <scope>NUCLEOTIDE SEQUENCE</scope>
    <source>
        <strain evidence="11">JCM 32435</strain>
    </source>
</reference>
<protein>
    <submittedName>
        <fullName evidence="11">ABC transporter ATP-binding protein</fullName>
    </submittedName>
</protein>
<keyword evidence="8" id="KW-0406">Ion transport</keyword>
<keyword evidence="9" id="KW-0472">Membrane</keyword>
<name>A0A9X1QSU0_9CORY</name>
<dbReference type="FunFam" id="3.40.50.300:FF:000134">
    <property type="entry name" value="Iron-enterobactin ABC transporter ATP-binding protein"/>
    <property type="match status" value="1"/>
</dbReference>
<evidence type="ECO:0000259" key="10">
    <source>
        <dbReference type="PROSITE" id="PS50893"/>
    </source>
</evidence>
<dbReference type="InterPro" id="IPR003439">
    <property type="entry name" value="ABC_transporter-like_ATP-bd"/>
</dbReference>
<dbReference type="EMBL" id="JAKGSI010000007">
    <property type="protein sequence ID" value="MCF4007757.1"/>
    <property type="molecule type" value="Genomic_DNA"/>
</dbReference>
<dbReference type="AlphaFoldDB" id="A0A9X1QSU0"/>
<comment type="subcellular location">
    <subcellularLocation>
        <location evidence="1">Cell membrane</location>
        <topology evidence="1">Peripheral membrane protein</topology>
    </subcellularLocation>
</comment>
<evidence type="ECO:0000256" key="6">
    <source>
        <dbReference type="ARBA" id="ARBA00022840"/>
    </source>
</evidence>
<dbReference type="GO" id="GO:0005524">
    <property type="term" value="F:ATP binding"/>
    <property type="evidence" value="ECO:0007669"/>
    <property type="project" value="UniProtKB-KW"/>
</dbReference>
<evidence type="ECO:0000313" key="12">
    <source>
        <dbReference type="Proteomes" id="UP001139336"/>
    </source>
</evidence>
<accession>A0A9X1QSU0</accession>
<evidence type="ECO:0000256" key="8">
    <source>
        <dbReference type="ARBA" id="ARBA00023065"/>
    </source>
</evidence>
<keyword evidence="5" id="KW-0547">Nucleotide-binding</keyword>
<dbReference type="Gene3D" id="3.40.50.300">
    <property type="entry name" value="P-loop containing nucleotide triphosphate hydrolases"/>
    <property type="match status" value="1"/>
</dbReference>
<keyword evidence="7" id="KW-0408">Iron</keyword>
<dbReference type="SMART" id="SM00382">
    <property type="entry name" value="AAA"/>
    <property type="match status" value="1"/>
</dbReference>
<dbReference type="PANTHER" id="PTHR42771">
    <property type="entry name" value="IRON(3+)-HYDROXAMATE IMPORT ATP-BINDING PROTEIN FHUC"/>
    <property type="match status" value="1"/>
</dbReference>
<keyword evidence="2" id="KW-0813">Transport</keyword>
<dbReference type="GO" id="GO:0006826">
    <property type="term" value="P:iron ion transport"/>
    <property type="evidence" value="ECO:0007669"/>
    <property type="project" value="UniProtKB-KW"/>
</dbReference>